<evidence type="ECO:0000313" key="2">
    <source>
        <dbReference type="EMBL" id="GBO42313.1"/>
    </source>
</evidence>
<comment type="caution">
    <text evidence="2">The sequence shown here is derived from an EMBL/GenBank/DDBJ whole genome shotgun (WGS) entry which is preliminary data.</text>
</comment>
<feature type="domain" description="FAS1" evidence="1">
    <location>
        <begin position="36"/>
        <end position="145"/>
    </location>
</feature>
<organism evidence="2 3">
    <name type="scientific">Araneus ventricosus</name>
    <name type="common">Orbweaver spider</name>
    <name type="synonym">Epeira ventricosa</name>
    <dbReference type="NCBI Taxonomy" id="182803"/>
    <lineage>
        <taxon>Eukaryota</taxon>
        <taxon>Metazoa</taxon>
        <taxon>Ecdysozoa</taxon>
        <taxon>Arthropoda</taxon>
        <taxon>Chelicerata</taxon>
        <taxon>Arachnida</taxon>
        <taxon>Araneae</taxon>
        <taxon>Araneomorphae</taxon>
        <taxon>Entelegynae</taxon>
        <taxon>Araneoidea</taxon>
        <taxon>Araneidae</taxon>
        <taxon>Araneus</taxon>
    </lineage>
</organism>
<dbReference type="PANTHER" id="PTHR10900">
    <property type="entry name" value="PERIOSTIN-RELATED"/>
    <property type="match status" value="1"/>
</dbReference>
<name>A0A4Y2WY48_ARAVE</name>
<dbReference type="Proteomes" id="UP000499080">
    <property type="component" value="Unassembled WGS sequence"/>
</dbReference>
<dbReference type="GO" id="GO:0030198">
    <property type="term" value="P:extracellular matrix organization"/>
    <property type="evidence" value="ECO:0007669"/>
    <property type="project" value="TreeGrafter"/>
</dbReference>
<dbReference type="InterPro" id="IPR000782">
    <property type="entry name" value="FAS1_domain"/>
</dbReference>
<gene>
    <name evidence="2" type="ORF">AVEN_201929_1</name>
</gene>
<evidence type="ECO:0000259" key="1">
    <source>
        <dbReference type="PROSITE" id="PS50213"/>
    </source>
</evidence>
<dbReference type="OrthoDB" id="286301at2759"/>
<accession>A0A4Y2WY48</accession>
<dbReference type="GO" id="GO:0007155">
    <property type="term" value="P:cell adhesion"/>
    <property type="evidence" value="ECO:0007669"/>
    <property type="project" value="TreeGrafter"/>
</dbReference>
<dbReference type="PROSITE" id="PS50213">
    <property type="entry name" value="FAS1"/>
    <property type="match status" value="2"/>
</dbReference>
<dbReference type="AlphaFoldDB" id="A0A4Y2WY48"/>
<sequence>MTTVNCAPMVRRDQQATNGIVHLIDKVLVPPPANGAPTLAEALFTDSRFRELSQMMLRSNYVNELRGGGPFTVFAPDDEAFQSISAEEMDRITGDPEARLGRFHCIIYFPGSDRMDALILVGYGPQWPCGKAPGPEGTNFETRFH</sequence>
<evidence type="ECO:0000313" key="3">
    <source>
        <dbReference type="Proteomes" id="UP000499080"/>
    </source>
</evidence>
<dbReference type="Gene3D" id="2.30.180.10">
    <property type="entry name" value="FAS1 domain"/>
    <property type="match status" value="2"/>
</dbReference>
<feature type="domain" description="FAS1" evidence="1">
    <location>
        <begin position="1"/>
        <end position="28"/>
    </location>
</feature>
<dbReference type="GO" id="GO:0005615">
    <property type="term" value="C:extracellular space"/>
    <property type="evidence" value="ECO:0007669"/>
    <property type="project" value="TreeGrafter"/>
</dbReference>
<proteinExistence type="predicted"/>
<dbReference type="SUPFAM" id="SSF82153">
    <property type="entry name" value="FAS1 domain"/>
    <property type="match status" value="2"/>
</dbReference>
<dbReference type="InterPro" id="IPR036378">
    <property type="entry name" value="FAS1_dom_sf"/>
</dbReference>
<keyword evidence="3" id="KW-1185">Reference proteome</keyword>
<dbReference type="GO" id="GO:0031012">
    <property type="term" value="C:extracellular matrix"/>
    <property type="evidence" value="ECO:0007669"/>
    <property type="project" value="TreeGrafter"/>
</dbReference>
<protein>
    <recommendedName>
        <fullName evidence="1">FAS1 domain-containing protein</fullName>
    </recommendedName>
</protein>
<reference evidence="2 3" key="1">
    <citation type="journal article" date="2019" name="Sci. Rep.">
        <title>Orb-weaving spider Araneus ventricosus genome elucidates the spidroin gene catalogue.</title>
        <authorList>
            <person name="Kono N."/>
            <person name="Nakamura H."/>
            <person name="Ohtoshi R."/>
            <person name="Moran D.A.P."/>
            <person name="Shinohara A."/>
            <person name="Yoshida Y."/>
            <person name="Fujiwara M."/>
            <person name="Mori M."/>
            <person name="Tomita M."/>
            <person name="Arakawa K."/>
        </authorList>
    </citation>
    <scope>NUCLEOTIDE SEQUENCE [LARGE SCALE GENOMIC DNA]</scope>
</reference>
<dbReference type="InterPro" id="IPR050904">
    <property type="entry name" value="Adhesion/Biosynth-related"/>
</dbReference>
<dbReference type="EMBL" id="BGPR01068350">
    <property type="protein sequence ID" value="GBO42313.1"/>
    <property type="molecule type" value="Genomic_DNA"/>
</dbReference>
<dbReference type="Pfam" id="PF02469">
    <property type="entry name" value="Fasciclin"/>
    <property type="match status" value="2"/>
</dbReference>
<dbReference type="GO" id="GO:0050839">
    <property type="term" value="F:cell adhesion molecule binding"/>
    <property type="evidence" value="ECO:0007669"/>
    <property type="project" value="TreeGrafter"/>
</dbReference>
<dbReference type="PANTHER" id="PTHR10900:SF114">
    <property type="entry name" value="FAS1 DOMAIN-CONTAINING PROTEIN"/>
    <property type="match status" value="1"/>
</dbReference>